<reference evidence="2" key="1">
    <citation type="journal article" date="2019" name="Int. J. Syst. Evol. Microbiol.">
        <title>The Global Catalogue of Microorganisms (GCM) 10K type strain sequencing project: providing services to taxonomists for standard genome sequencing and annotation.</title>
        <authorList>
            <consortium name="The Broad Institute Genomics Platform"/>
            <consortium name="The Broad Institute Genome Sequencing Center for Infectious Disease"/>
            <person name="Wu L."/>
            <person name="Ma J."/>
        </authorList>
    </citation>
    <scope>NUCLEOTIDE SEQUENCE [LARGE SCALE GENOMIC DNA]</scope>
    <source>
        <strain evidence="2">JCM 17551</strain>
    </source>
</reference>
<keyword evidence="2" id="KW-1185">Reference proteome</keyword>
<proteinExistence type="predicted"/>
<evidence type="ECO:0008006" key="3">
    <source>
        <dbReference type="Google" id="ProtNLM"/>
    </source>
</evidence>
<evidence type="ECO:0000313" key="1">
    <source>
        <dbReference type="EMBL" id="GAA3914917.1"/>
    </source>
</evidence>
<sequence length="174" mass="19423">MIKRNCQLLIFIFIVILAQGCATTKPKSFASGRAALPTEAIILVGVKGDQYVEYIQFLRDRFPPASNHYFEPINNDVIALPIDIVSNDLHIAVFGISGVGRGYVSNFSYGYQTVENSFIDITEAEVYYFGTLTTGNSSDSHTFDHSLDQEMVELAKDKYKKLIGNRKIISVNID</sequence>
<evidence type="ECO:0000313" key="2">
    <source>
        <dbReference type="Proteomes" id="UP001501565"/>
    </source>
</evidence>
<dbReference type="EMBL" id="BAABBN010000004">
    <property type="protein sequence ID" value="GAA3914917.1"/>
    <property type="molecule type" value="Genomic_DNA"/>
</dbReference>
<dbReference type="Proteomes" id="UP001501565">
    <property type="component" value="Unassembled WGS sequence"/>
</dbReference>
<accession>A0ABP7M5Q5</accession>
<dbReference type="RefSeq" id="WP_344795497.1">
    <property type="nucleotide sequence ID" value="NZ_BAABBN010000004.1"/>
</dbReference>
<comment type="caution">
    <text evidence="1">The sequence shown here is derived from an EMBL/GenBank/DDBJ whole genome shotgun (WGS) entry which is preliminary data.</text>
</comment>
<protein>
    <recommendedName>
        <fullName evidence="3">Lipoprotein</fullName>
    </recommendedName>
</protein>
<gene>
    <name evidence="1" type="ORF">GCM10022277_06770</name>
</gene>
<dbReference type="PROSITE" id="PS51257">
    <property type="entry name" value="PROKAR_LIPOPROTEIN"/>
    <property type="match status" value="1"/>
</dbReference>
<name>A0ABP7M5Q5_9GAMM</name>
<organism evidence="1 2">
    <name type="scientific">Litoribacillus peritrichatus</name>
    <dbReference type="NCBI Taxonomy" id="718191"/>
    <lineage>
        <taxon>Bacteria</taxon>
        <taxon>Pseudomonadati</taxon>
        <taxon>Pseudomonadota</taxon>
        <taxon>Gammaproteobacteria</taxon>
        <taxon>Oceanospirillales</taxon>
        <taxon>Oceanospirillaceae</taxon>
        <taxon>Litoribacillus</taxon>
    </lineage>
</organism>